<dbReference type="PRINTS" id="PR00097">
    <property type="entry name" value="ANTSNTHASEII"/>
</dbReference>
<dbReference type="PRINTS" id="PR00096">
    <property type="entry name" value="GATASE"/>
</dbReference>
<accession>A0A6J6PH22</accession>
<dbReference type="PRINTS" id="PR00099">
    <property type="entry name" value="CPSGATASE"/>
</dbReference>
<dbReference type="GO" id="GO:0004049">
    <property type="term" value="F:anthranilate synthase activity"/>
    <property type="evidence" value="ECO:0007669"/>
    <property type="project" value="TreeGrafter"/>
</dbReference>
<dbReference type="EMBL" id="CAFBRC010000029">
    <property type="protein sequence ID" value="CAB5074416.1"/>
    <property type="molecule type" value="Genomic_DNA"/>
</dbReference>
<organism evidence="4">
    <name type="scientific">freshwater metagenome</name>
    <dbReference type="NCBI Taxonomy" id="449393"/>
    <lineage>
        <taxon>unclassified sequences</taxon>
        <taxon>metagenomes</taxon>
        <taxon>ecological metagenomes</taxon>
    </lineage>
</organism>
<evidence type="ECO:0000256" key="1">
    <source>
        <dbReference type="ARBA" id="ARBA00022962"/>
    </source>
</evidence>
<dbReference type="NCBIfam" id="TIGR00566">
    <property type="entry name" value="trpG_papA"/>
    <property type="match status" value="1"/>
</dbReference>
<gene>
    <name evidence="3" type="ORF">UFOPK2342_01125</name>
    <name evidence="4" type="ORF">UFOPK2423_00995</name>
    <name evidence="5" type="ORF">UFOPK4367_00586</name>
</gene>
<dbReference type="GO" id="GO:0000162">
    <property type="term" value="P:L-tryptophan biosynthetic process"/>
    <property type="evidence" value="ECO:0007669"/>
    <property type="project" value="TreeGrafter"/>
</dbReference>
<evidence type="ECO:0000313" key="4">
    <source>
        <dbReference type="EMBL" id="CAB4697927.1"/>
    </source>
</evidence>
<name>A0A6J6PH22_9ZZZZ</name>
<dbReference type="AlphaFoldDB" id="A0A6J6PH22"/>
<reference evidence="4" key="1">
    <citation type="submission" date="2020-05" db="EMBL/GenBank/DDBJ databases">
        <authorList>
            <person name="Chiriac C."/>
            <person name="Salcher M."/>
            <person name="Ghai R."/>
            <person name="Kavagutti S V."/>
        </authorList>
    </citation>
    <scope>NUCLEOTIDE SEQUENCE</scope>
</reference>
<dbReference type="PANTHER" id="PTHR43418:SF4">
    <property type="entry name" value="MULTIFUNCTIONAL TRYPTOPHAN BIOSYNTHESIS PROTEIN"/>
    <property type="match status" value="1"/>
</dbReference>
<proteinExistence type="predicted"/>
<protein>
    <submittedName>
        <fullName evidence="4">Unannotated protein</fullName>
    </submittedName>
</protein>
<dbReference type="InterPro" id="IPR017926">
    <property type="entry name" value="GATASE"/>
</dbReference>
<dbReference type="PROSITE" id="PS51273">
    <property type="entry name" value="GATASE_TYPE_1"/>
    <property type="match status" value="1"/>
</dbReference>
<dbReference type="Pfam" id="PF00117">
    <property type="entry name" value="GATase"/>
    <property type="match status" value="1"/>
</dbReference>
<sequence length="189" mass="20826">MSNSRILVVDNFDSFVYNIVQYLEELGAHCEVQMNNEVAIDKLHEFDGILISPGPGSPESAGLSIEIVQEAARLRIPMLGVCLGLQTLAVAFGGEVGQAPELLHGRTSEIFHEKSALFSEIPSPFKATRYHSLAVTRVPDELAVTAHTLDGVVMALEHRFLPLTSVQFHPEAILSEYGHQLFKNWLATF</sequence>
<evidence type="ECO:0000313" key="3">
    <source>
        <dbReference type="EMBL" id="CAB4680707.1"/>
    </source>
</evidence>
<evidence type="ECO:0000313" key="5">
    <source>
        <dbReference type="EMBL" id="CAB5074416.1"/>
    </source>
</evidence>
<dbReference type="InterPro" id="IPR006221">
    <property type="entry name" value="TrpG/PapA_dom"/>
</dbReference>
<dbReference type="InterPro" id="IPR050472">
    <property type="entry name" value="Anth_synth/Amidotransfase"/>
</dbReference>
<dbReference type="SUPFAM" id="SSF52317">
    <property type="entry name" value="Class I glutamine amidotransferase-like"/>
    <property type="match status" value="1"/>
</dbReference>
<dbReference type="FunFam" id="3.40.50.880:FF:000003">
    <property type="entry name" value="Anthranilate synthase component II"/>
    <property type="match status" value="1"/>
</dbReference>
<dbReference type="Gene3D" id="3.40.50.880">
    <property type="match status" value="1"/>
</dbReference>
<dbReference type="EMBL" id="CAEZXB010000022">
    <property type="protein sequence ID" value="CAB4680707.1"/>
    <property type="molecule type" value="Genomic_DNA"/>
</dbReference>
<dbReference type="InterPro" id="IPR029062">
    <property type="entry name" value="Class_I_gatase-like"/>
</dbReference>
<dbReference type="GO" id="GO:0005829">
    <property type="term" value="C:cytosol"/>
    <property type="evidence" value="ECO:0007669"/>
    <property type="project" value="TreeGrafter"/>
</dbReference>
<dbReference type="EMBL" id="CAEZXN010000021">
    <property type="protein sequence ID" value="CAB4697927.1"/>
    <property type="molecule type" value="Genomic_DNA"/>
</dbReference>
<evidence type="ECO:0000259" key="2">
    <source>
        <dbReference type="Pfam" id="PF00117"/>
    </source>
</evidence>
<keyword evidence="1" id="KW-0315">Glutamine amidotransferase</keyword>
<dbReference type="CDD" id="cd01743">
    <property type="entry name" value="GATase1_Anthranilate_Synthase"/>
    <property type="match status" value="1"/>
</dbReference>
<feature type="domain" description="Glutamine amidotransferase" evidence="2">
    <location>
        <begin position="7"/>
        <end position="186"/>
    </location>
</feature>
<dbReference type="PANTHER" id="PTHR43418">
    <property type="entry name" value="MULTIFUNCTIONAL TRYPTOPHAN BIOSYNTHESIS PROTEIN-RELATED"/>
    <property type="match status" value="1"/>
</dbReference>